<evidence type="ECO:0000259" key="1">
    <source>
        <dbReference type="Pfam" id="PF00690"/>
    </source>
</evidence>
<proteinExistence type="predicted"/>
<feature type="domain" description="Cation-transporting P-type ATPase N-terminal" evidence="1">
    <location>
        <begin position="107"/>
        <end position="155"/>
    </location>
</feature>
<evidence type="ECO:0000313" key="3">
    <source>
        <dbReference type="Proteomes" id="UP000823775"/>
    </source>
</evidence>
<dbReference type="Pfam" id="PF00690">
    <property type="entry name" value="Cation_ATPase_N"/>
    <property type="match status" value="1"/>
</dbReference>
<dbReference type="InterPro" id="IPR004014">
    <property type="entry name" value="ATPase_P-typ_cation-transptr_N"/>
</dbReference>
<gene>
    <name evidence="2" type="ORF">HAX54_002619</name>
</gene>
<dbReference type="Proteomes" id="UP000823775">
    <property type="component" value="Unassembled WGS sequence"/>
</dbReference>
<protein>
    <recommendedName>
        <fullName evidence="1">Cation-transporting P-type ATPase N-terminal domain-containing protein</fullName>
    </recommendedName>
</protein>
<reference evidence="2 3" key="1">
    <citation type="journal article" date="2021" name="BMC Genomics">
        <title>Datura genome reveals duplications of psychoactive alkaloid biosynthetic genes and high mutation rate following tissue culture.</title>
        <authorList>
            <person name="Rajewski A."/>
            <person name="Carter-House D."/>
            <person name="Stajich J."/>
            <person name="Litt A."/>
        </authorList>
    </citation>
    <scope>NUCLEOTIDE SEQUENCE [LARGE SCALE GENOMIC DNA]</scope>
    <source>
        <strain evidence="2">AR-01</strain>
    </source>
</reference>
<comment type="caution">
    <text evidence="2">The sequence shown here is derived from an EMBL/GenBank/DDBJ whole genome shotgun (WGS) entry which is preliminary data.</text>
</comment>
<sequence>MFEENLHYLCMNIATHDLPADVDFSNKKRWHLAFATIYCSRAFKKVSPVLVPSYSNGDAYNPRKLRVSTDTIAIDVAQQHHFFSGIDQSSLAKLVKDKSVDKLANFGGAQGVAASLKSDTSNGISGDPDDVSRRHDAFGSNTYTASWPIGWLVKCITVPERPIFSYLRLNYLKALFK</sequence>
<organism evidence="2 3">
    <name type="scientific">Datura stramonium</name>
    <name type="common">Jimsonweed</name>
    <name type="synonym">Common thornapple</name>
    <dbReference type="NCBI Taxonomy" id="4076"/>
    <lineage>
        <taxon>Eukaryota</taxon>
        <taxon>Viridiplantae</taxon>
        <taxon>Streptophyta</taxon>
        <taxon>Embryophyta</taxon>
        <taxon>Tracheophyta</taxon>
        <taxon>Spermatophyta</taxon>
        <taxon>Magnoliopsida</taxon>
        <taxon>eudicotyledons</taxon>
        <taxon>Gunneridae</taxon>
        <taxon>Pentapetalae</taxon>
        <taxon>asterids</taxon>
        <taxon>lamiids</taxon>
        <taxon>Solanales</taxon>
        <taxon>Solanaceae</taxon>
        <taxon>Solanoideae</taxon>
        <taxon>Datureae</taxon>
        <taxon>Datura</taxon>
    </lineage>
</organism>
<dbReference type="EMBL" id="JACEIK010001118">
    <property type="protein sequence ID" value="MCD7466175.1"/>
    <property type="molecule type" value="Genomic_DNA"/>
</dbReference>
<evidence type="ECO:0000313" key="2">
    <source>
        <dbReference type="EMBL" id="MCD7466175.1"/>
    </source>
</evidence>
<keyword evidence="3" id="KW-1185">Reference proteome</keyword>
<accession>A0ABS8T465</accession>
<name>A0ABS8T465_DATST</name>